<dbReference type="AlphaFoldDB" id="A0A1M5LME8"/>
<proteinExistence type="predicted"/>
<dbReference type="OrthoDB" id="6188167at2"/>
<evidence type="ECO:0000256" key="1">
    <source>
        <dbReference type="SAM" id="MobiDB-lite"/>
    </source>
</evidence>
<name>A0A1M5LME8_9GAMM</name>
<dbReference type="RefSeq" id="WP_084083161.1">
    <property type="nucleotide sequence ID" value="NZ_FQWZ01000002.1"/>
</dbReference>
<gene>
    <name evidence="2" type="ORF">SAMN04488068_0989</name>
</gene>
<dbReference type="Pfam" id="PF07793">
    <property type="entry name" value="DUF1631"/>
    <property type="match status" value="2"/>
</dbReference>
<dbReference type="EMBL" id="FQWZ01000002">
    <property type="protein sequence ID" value="SHG66231.1"/>
    <property type="molecule type" value="Genomic_DNA"/>
</dbReference>
<organism evidence="2 3">
    <name type="scientific">Hydrocarboniphaga daqingensis</name>
    <dbReference type="NCBI Taxonomy" id="490188"/>
    <lineage>
        <taxon>Bacteria</taxon>
        <taxon>Pseudomonadati</taxon>
        <taxon>Pseudomonadota</taxon>
        <taxon>Gammaproteobacteria</taxon>
        <taxon>Nevskiales</taxon>
        <taxon>Nevskiaceae</taxon>
        <taxon>Hydrocarboniphaga</taxon>
    </lineage>
</organism>
<dbReference type="InterPro" id="IPR012434">
    <property type="entry name" value="DUF1631"/>
</dbReference>
<dbReference type="Proteomes" id="UP000199758">
    <property type="component" value="Unassembled WGS sequence"/>
</dbReference>
<sequence length="532" mass="57571">MSNSIEKQPQGPDGPAAGTAGLLCGMVQDHLSQALGDLLGRLDRLVADGRDVPGPRLHAELSARLRVERNSLDRRYRREIARLFSPPSAAGGRGDRELVRYGRPAAEARVEQLAIDALAQRLRRAHDPPLVRLEQRLRVRALRGQMPNLAAAFAPATLVDTLRVALEAQDIGGSQRLALYALLEPVLGAALERILIQALDTLDNPLPTTAAGTTDAMMVTAADAEHSVDEAMLTALRHEQARGLQDADAQLAAVLLAALHRAPAPAGDPRPIAQRLALLGQLIATSLEPLAASARAAFEPLRFTLTKIVLADGALLYWPAHPVRQLLRQACECHDERQRRQLCARIDQMALSASFVQSTLPQIAPLTATQVTDCLDGLRLHSGLGEDRGLVDARRDVAETLAQATLQHTLPQGLRLFLRAGWGPLLTQRLLRHGRPSAPWQDGLNRLDQLLDAISSDATRVREFESLLATISAELLEAGLRGDRCDRLQQALREAFYERRTDTTAIGEATPTAAPQGAARLPGSGVIELPES</sequence>
<evidence type="ECO:0000313" key="3">
    <source>
        <dbReference type="Proteomes" id="UP000199758"/>
    </source>
</evidence>
<protein>
    <submittedName>
        <fullName evidence="2">Uncharacterized protein</fullName>
    </submittedName>
</protein>
<feature type="region of interest" description="Disordered" evidence="1">
    <location>
        <begin position="513"/>
        <end position="532"/>
    </location>
</feature>
<dbReference type="STRING" id="490188.SAMN04488068_0989"/>
<keyword evidence="3" id="KW-1185">Reference proteome</keyword>
<accession>A0A1M5LME8</accession>
<evidence type="ECO:0000313" key="2">
    <source>
        <dbReference type="EMBL" id="SHG66231.1"/>
    </source>
</evidence>
<reference evidence="2 3" key="1">
    <citation type="submission" date="2016-11" db="EMBL/GenBank/DDBJ databases">
        <authorList>
            <person name="Jaros S."/>
            <person name="Januszkiewicz K."/>
            <person name="Wedrychowicz H."/>
        </authorList>
    </citation>
    <scope>NUCLEOTIDE SEQUENCE [LARGE SCALE GENOMIC DNA]</scope>
    <source>
        <strain evidence="2 3">CGMCC 1.7049</strain>
    </source>
</reference>